<feature type="compositionally biased region" description="Basic and acidic residues" evidence="1">
    <location>
        <begin position="1"/>
        <end position="17"/>
    </location>
</feature>
<feature type="region of interest" description="Disordered" evidence="1">
    <location>
        <begin position="1"/>
        <end position="27"/>
    </location>
</feature>
<gene>
    <name evidence="2" type="ORF">B0T14DRAFT_40010</name>
</gene>
<comment type="caution">
    <text evidence="2">The sequence shown here is derived from an EMBL/GenBank/DDBJ whole genome shotgun (WGS) entry which is preliminary data.</text>
</comment>
<keyword evidence="3" id="KW-1185">Reference proteome</keyword>
<organism evidence="2 3">
    <name type="scientific">Immersiella caudata</name>
    <dbReference type="NCBI Taxonomy" id="314043"/>
    <lineage>
        <taxon>Eukaryota</taxon>
        <taxon>Fungi</taxon>
        <taxon>Dikarya</taxon>
        <taxon>Ascomycota</taxon>
        <taxon>Pezizomycotina</taxon>
        <taxon>Sordariomycetes</taxon>
        <taxon>Sordariomycetidae</taxon>
        <taxon>Sordariales</taxon>
        <taxon>Lasiosphaeriaceae</taxon>
        <taxon>Immersiella</taxon>
    </lineage>
</organism>
<sequence length="201" mass="22343">MLGQARDGDQRRYRGPKDSGAAPFSVTREVDSSVRAWPVPDRRLRGRGVQQRGFRWHWHARPLRSPGTGATEGAGWGFRRVFQLPRGGGVHSSKRVPAHHQSGQKRACQFHNLNPWFPCDRVLHCQSGHQRSISLVEAWRGTGTSAAALHYRSQATVRLVMATGVAVPKIAQNSTLNYGEHGPTYFSCCGHVRLLQFGLNS</sequence>
<name>A0AA39XEV4_9PEZI</name>
<evidence type="ECO:0000256" key="1">
    <source>
        <dbReference type="SAM" id="MobiDB-lite"/>
    </source>
</evidence>
<protein>
    <submittedName>
        <fullName evidence="2">Uncharacterized protein</fullName>
    </submittedName>
</protein>
<reference evidence="2" key="1">
    <citation type="submission" date="2023-06" db="EMBL/GenBank/DDBJ databases">
        <title>Genome-scale phylogeny and comparative genomics of the fungal order Sordariales.</title>
        <authorList>
            <consortium name="Lawrence Berkeley National Laboratory"/>
            <person name="Hensen N."/>
            <person name="Bonometti L."/>
            <person name="Westerberg I."/>
            <person name="Brannstrom I.O."/>
            <person name="Guillou S."/>
            <person name="Cros-Aarteil S."/>
            <person name="Calhoun S."/>
            <person name="Haridas S."/>
            <person name="Kuo A."/>
            <person name="Mondo S."/>
            <person name="Pangilinan J."/>
            <person name="Riley R."/>
            <person name="Labutti K."/>
            <person name="Andreopoulos B."/>
            <person name="Lipzen A."/>
            <person name="Chen C."/>
            <person name="Yanf M."/>
            <person name="Daum C."/>
            <person name="Ng V."/>
            <person name="Clum A."/>
            <person name="Steindorff A."/>
            <person name="Ohm R."/>
            <person name="Martin F."/>
            <person name="Silar P."/>
            <person name="Natvig D."/>
            <person name="Lalanne C."/>
            <person name="Gautier V."/>
            <person name="Ament-Velasquez S.L."/>
            <person name="Kruys A."/>
            <person name="Hutchinson M.I."/>
            <person name="Powell A.J."/>
            <person name="Barry K."/>
            <person name="Miller A.N."/>
            <person name="Grigoriev I.V."/>
            <person name="Debuchy R."/>
            <person name="Gladieux P."/>
            <person name="Thoren M.H."/>
            <person name="Johannesson H."/>
        </authorList>
    </citation>
    <scope>NUCLEOTIDE SEQUENCE</scope>
    <source>
        <strain evidence="2">CBS 606.72</strain>
    </source>
</reference>
<dbReference type="Proteomes" id="UP001175000">
    <property type="component" value="Unassembled WGS sequence"/>
</dbReference>
<dbReference type="EMBL" id="JAULSU010000001">
    <property type="protein sequence ID" value="KAK0632671.1"/>
    <property type="molecule type" value="Genomic_DNA"/>
</dbReference>
<dbReference type="AlphaFoldDB" id="A0AA39XEV4"/>
<evidence type="ECO:0000313" key="2">
    <source>
        <dbReference type="EMBL" id="KAK0632671.1"/>
    </source>
</evidence>
<evidence type="ECO:0000313" key="3">
    <source>
        <dbReference type="Proteomes" id="UP001175000"/>
    </source>
</evidence>
<accession>A0AA39XEV4</accession>
<proteinExistence type="predicted"/>